<feature type="transmembrane region" description="Helical" evidence="6">
    <location>
        <begin position="46"/>
        <end position="66"/>
    </location>
</feature>
<geneLocation type="plasmid" evidence="8">
    <name>unnamed2</name>
</geneLocation>
<evidence type="ECO:0000259" key="7">
    <source>
        <dbReference type="Pfam" id="PF13396"/>
    </source>
</evidence>
<sequence length="71" mass="7763">MPSPVLLQSAAAGLFVFFGLLLLIVGVVLVVWTYRDAQQNSSQSASLWAIVVFLAPLLGFVLYLLLGRDKR</sequence>
<dbReference type="KEGG" id="hlm:DV707_17320"/>
<evidence type="ECO:0000256" key="3">
    <source>
        <dbReference type="ARBA" id="ARBA00022692"/>
    </source>
</evidence>
<dbReference type="GO" id="GO:0005886">
    <property type="term" value="C:plasma membrane"/>
    <property type="evidence" value="ECO:0007669"/>
    <property type="project" value="UniProtKB-SubCell"/>
</dbReference>
<dbReference type="RefSeq" id="WP_103992734.1">
    <property type="nucleotide sequence ID" value="NZ_FNVN01000005.1"/>
</dbReference>
<proteinExistence type="predicted"/>
<feature type="transmembrane region" description="Helical" evidence="6">
    <location>
        <begin position="12"/>
        <end position="34"/>
    </location>
</feature>
<evidence type="ECO:0000313" key="9">
    <source>
        <dbReference type="Proteomes" id="UP000296733"/>
    </source>
</evidence>
<evidence type="ECO:0000256" key="5">
    <source>
        <dbReference type="ARBA" id="ARBA00023136"/>
    </source>
</evidence>
<gene>
    <name evidence="8" type="ORF">DV707_17320</name>
</gene>
<dbReference type="Pfam" id="PF13396">
    <property type="entry name" value="PLDc_N"/>
    <property type="match status" value="1"/>
</dbReference>
<dbReference type="EMBL" id="CP031313">
    <property type="protein sequence ID" value="QCC49516.1"/>
    <property type="molecule type" value="Genomic_DNA"/>
</dbReference>
<evidence type="ECO:0000256" key="2">
    <source>
        <dbReference type="ARBA" id="ARBA00022475"/>
    </source>
</evidence>
<keyword evidence="3 6" id="KW-0812">Transmembrane</keyword>
<evidence type="ECO:0000313" key="8">
    <source>
        <dbReference type="EMBL" id="QCC49516.1"/>
    </source>
</evidence>
<keyword evidence="5 6" id="KW-0472">Membrane</keyword>
<reference evidence="8 9" key="1">
    <citation type="journal article" date="2019" name="Nat. Commun.">
        <title>A new type of DNA phosphorothioation-based antiviral system in archaea.</title>
        <authorList>
            <person name="Xiong L."/>
            <person name="Liu S."/>
            <person name="Chen S."/>
            <person name="Xiao Y."/>
            <person name="Zhu B."/>
            <person name="Gao Y."/>
            <person name="Zhang Y."/>
            <person name="Chen B."/>
            <person name="Luo J."/>
            <person name="Deng Z."/>
            <person name="Chen X."/>
            <person name="Wang L."/>
            <person name="Chen S."/>
        </authorList>
    </citation>
    <scope>NUCLEOTIDE SEQUENCE [LARGE SCALE GENOMIC DNA]</scope>
    <source>
        <strain evidence="8 9">CGMCC 1.10331</strain>
        <plasmid evidence="8 9">unnamed2</plasmid>
    </source>
</reference>
<feature type="domain" description="Cardiolipin synthase N-terminal" evidence="7">
    <location>
        <begin position="27"/>
        <end position="68"/>
    </location>
</feature>
<name>A0A4D6H8D3_9EURY</name>
<keyword evidence="8" id="KW-0614">Plasmid</keyword>
<dbReference type="AlphaFoldDB" id="A0A4D6H8D3"/>
<evidence type="ECO:0000256" key="1">
    <source>
        <dbReference type="ARBA" id="ARBA00004651"/>
    </source>
</evidence>
<dbReference type="InterPro" id="IPR027379">
    <property type="entry name" value="CLS_N"/>
</dbReference>
<accession>A0A4D6H8D3</accession>
<organism evidence="8 9">
    <name type="scientific">Halobellus limi</name>
    <dbReference type="NCBI Taxonomy" id="699433"/>
    <lineage>
        <taxon>Archaea</taxon>
        <taxon>Methanobacteriati</taxon>
        <taxon>Methanobacteriota</taxon>
        <taxon>Stenosarchaea group</taxon>
        <taxon>Halobacteria</taxon>
        <taxon>Halobacteriales</taxon>
        <taxon>Haloferacaceae</taxon>
        <taxon>Halobellus</taxon>
    </lineage>
</organism>
<keyword evidence="2" id="KW-1003">Cell membrane</keyword>
<dbReference type="Proteomes" id="UP000296733">
    <property type="component" value="Plasmid unnamed2"/>
</dbReference>
<evidence type="ECO:0000256" key="4">
    <source>
        <dbReference type="ARBA" id="ARBA00022989"/>
    </source>
</evidence>
<comment type="subcellular location">
    <subcellularLocation>
        <location evidence="1">Cell membrane</location>
        <topology evidence="1">Multi-pass membrane protein</topology>
    </subcellularLocation>
</comment>
<evidence type="ECO:0000256" key="6">
    <source>
        <dbReference type="SAM" id="Phobius"/>
    </source>
</evidence>
<protein>
    <recommendedName>
        <fullName evidence="7">Cardiolipin synthase N-terminal domain-containing protein</fullName>
    </recommendedName>
</protein>
<keyword evidence="4 6" id="KW-1133">Transmembrane helix</keyword>